<name>A0A7S0BX49_9STRA</name>
<gene>
    <name evidence="2" type="ORF">PINE0816_LOCUS2105</name>
</gene>
<reference evidence="2" key="1">
    <citation type="submission" date="2021-01" db="EMBL/GenBank/DDBJ databases">
        <authorList>
            <person name="Corre E."/>
            <person name="Pelletier E."/>
            <person name="Niang G."/>
            <person name="Scheremetjew M."/>
            <person name="Finn R."/>
            <person name="Kale V."/>
            <person name="Holt S."/>
            <person name="Cochrane G."/>
            <person name="Meng A."/>
            <person name="Brown T."/>
            <person name="Cohen L."/>
        </authorList>
    </citation>
    <scope>NUCLEOTIDE SEQUENCE</scope>
    <source>
        <strain evidence="2">CCAP1064/1</strain>
    </source>
</reference>
<evidence type="ECO:0000256" key="1">
    <source>
        <dbReference type="SAM" id="MobiDB-lite"/>
    </source>
</evidence>
<proteinExistence type="predicted"/>
<dbReference type="EMBL" id="HBEL01004411">
    <property type="protein sequence ID" value="CAD8405989.1"/>
    <property type="molecule type" value="Transcribed_RNA"/>
</dbReference>
<protein>
    <submittedName>
        <fullName evidence="2">Uncharacterized protein</fullName>
    </submittedName>
</protein>
<feature type="compositionally biased region" description="Pro residues" evidence="1">
    <location>
        <begin position="134"/>
        <end position="143"/>
    </location>
</feature>
<accession>A0A7S0BX49</accession>
<feature type="region of interest" description="Disordered" evidence="1">
    <location>
        <begin position="1"/>
        <end position="40"/>
    </location>
</feature>
<feature type="compositionally biased region" description="Basic and acidic residues" evidence="1">
    <location>
        <begin position="61"/>
        <end position="72"/>
    </location>
</feature>
<feature type="compositionally biased region" description="Low complexity" evidence="1">
    <location>
        <begin position="73"/>
        <end position="87"/>
    </location>
</feature>
<dbReference type="AlphaFoldDB" id="A0A7S0BX49"/>
<organism evidence="2">
    <name type="scientific">Proboscia inermis</name>
    <dbReference type="NCBI Taxonomy" id="420281"/>
    <lineage>
        <taxon>Eukaryota</taxon>
        <taxon>Sar</taxon>
        <taxon>Stramenopiles</taxon>
        <taxon>Ochrophyta</taxon>
        <taxon>Bacillariophyta</taxon>
        <taxon>Coscinodiscophyceae</taxon>
        <taxon>Rhizosoleniophycidae</taxon>
        <taxon>Rhizosoleniales</taxon>
        <taxon>Rhizosoleniaceae</taxon>
        <taxon>Proboscia</taxon>
    </lineage>
</organism>
<evidence type="ECO:0000313" key="2">
    <source>
        <dbReference type="EMBL" id="CAD8405989.1"/>
    </source>
</evidence>
<sequence length="209" mass="23117">MPRPRPKRLPFAELFFQPHAHDDHSNTHTPNKKGGLIGRDVPPPYGFIAAELDMETKDADDVFDLFNEKEVPSPRSSRTSTNTSRANPKPEKKRSNSRLDSASHKENDYPPAGNPPESRYAQNPQSSPETGPQYPHPYHPYPSPSEHGAHPLFAGVLPPRRSPTRRSPAHATPVVPVPPAVSSGWGSLRSTTRLWVPAEPSRGVLSWIP</sequence>
<feature type="compositionally biased region" description="Polar residues" evidence="1">
    <location>
        <begin position="120"/>
        <end position="130"/>
    </location>
</feature>
<feature type="region of interest" description="Disordered" evidence="1">
    <location>
        <begin position="61"/>
        <end position="187"/>
    </location>
</feature>